<dbReference type="FunFam" id="3.40.309.10:FF:000006">
    <property type="entry name" value="Gamma-glutamyl phosphate reductase"/>
    <property type="match status" value="1"/>
</dbReference>
<protein>
    <recommendedName>
        <fullName evidence="2">glutamate-5-semialdehyde dehydrogenase</fullName>
        <ecNumber evidence="2">1.2.1.41</ecNumber>
    </recommendedName>
    <alternativeName>
        <fullName evidence="11">Glutamate-5-semialdehyde dehydrogenase</fullName>
    </alternativeName>
    <alternativeName>
        <fullName evidence="10">Glutamyl-gamma-semialdehyde dehydrogenase</fullName>
    </alternativeName>
</protein>
<evidence type="ECO:0000313" key="13">
    <source>
        <dbReference type="Proteomes" id="UP000827284"/>
    </source>
</evidence>
<reference evidence="12" key="2">
    <citation type="journal article" date="2022" name="Microbiol. Resour. Announc.">
        <title>Whole-Genome Sequence of Entomortierella parvispora E1425, a Mucoromycotan Fungus Associated with Burkholderiaceae-Related Endosymbiotic Bacteria.</title>
        <authorList>
            <person name="Herlambang A."/>
            <person name="Guo Y."/>
            <person name="Takashima Y."/>
            <person name="Narisawa K."/>
            <person name="Ohta H."/>
            <person name="Nishizawa T."/>
        </authorList>
    </citation>
    <scope>NUCLEOTIDE SEQUENCE</scope>
    <source>
        <strain evidence="12">E1425</strain>
    </source>
</reference>
<keyword evidence="13" id="KW-1185">Reference proteome</keyword>
<dbReference type="InterPro" id="IPR000965">
    <property type="entry name" value="GPR_dom"/>
</dbReference>
<accession>A0A9P3LUU9</accession>
<dbReference type="Gene3D" id="3.40.309.10">
    <property type="entry name" value="Aldehyde Dehydrogenase, Chain A, domain 2"/>
    <property type="match status" value="1"/>
</dbReference>
<dbReference type="HAMAP" id="MF_00412">
    <property type="entry name" value="ProA"/>
    <property type="match status" value="1"/>
</dbReference>
<dbReference type="NCBIfam" id="NF001221">
    <property type="entry name" value="PRK00197.1"/>
    <property type="match status" value="1"/>
</dbReference>
<dbReference type="InterPro" id="IPR016162">
    <property type="entry name" value="Ald_DH_N"/>
</dbReference>
<dbReference type="CDD" id="cd07079">
    <property type="entry name" value="ALDH_F18-19_ProA-GPR"/>
    <property type="match status" value="1"/>
</dbReference>
<evidence type="ECO:0000256" key="6">
    <source>
        <dbReference type="ARBA" id="ARBA00023002"/>
    </source>
</evidence>
<evidence type="ECO:0000256" key="11">
    <source>
        <dbReference type="ARBA" id="ARBA00077451"/>
    </source>
</evidence>
<evidence type="ECO:0000256" key="4">
    <source>
        <dbReference type="ARBA" id="ARBA00022650"/>
    </source>
</evidence>
<dbReference type="SUPFAM" id="SSF53720">
    <property type="entry name" value="ALDH-like"/>
    <property type="match status" value="1"/>
</dbReference>
<dbReference type="PROSITE" id="PS01223">
    <property type="entry name" value="PROA"/>
    <property type="match status" value="1"/>
</dbReference>
<name>A0A9P3LUU9_9FUNG</name>
<dbReference type="EMBL" id="BQFW01000005">
    <property type="protein sequence ID" value="GJJ71304.1"/>
    <property type="molecule type" value="Genomic_DNA"/>
</dbReference>
<dbReference type="NCBIfam" id="TIGR00407">
    <property type="entry name" value="proA"/>
    <property type="match status" value="1"/>
</dbReference>
<organism evidence="12 13">
    <name type="scientific">Entomortierella parvispora</name>
    <dbReference type="NCBI Taxonomy" id="205924"/>
    <lineage>
        <taxon>Eukaryota</taxon>
        <taxon>Fungi</taxon>
        <taxon>Fungi incertae sedis</taxon>
        <taxon>Mucoromycota</taxon>
        <taxon>Mortierellomycotina</taxon>
        <taxon>Mortierellomycetes</taxon>
        <taxon>Mortierellales</taxon>
        <taxon>Mortierellaceae</taxon>
        <taxon>Entomortierella</taxon>
    </lineage>
</organism>
<dbReference type="EC" id="1.2.1.41" evidence="2"/>
<comment type="function">
    <text evidence="8">Catalyzes the NADPH dependent reduction of L-gamma-glutamyl 5-phosphate into L-glutamate 5-semialdehyde and phosphate. The product spontaneously undergoes cyclization to form 1-pyrroline-5-carboxylate.</text>
</comment>
<comment type="caution">
    <text evidence="12">The sequence shown here is derived from an EMBL/GenBank/DDBJ whole genome shotgun (WGS) entry which is preliminary data.</text>
</comment>
<keyword evidence="3" id="KW-0028">Amino-acid biosynthesis</keyword>
<keyword evidence="6" id="KW-0560">Oxidoreductase</keyword>
<proteinExistence type="inferred from homology"/>
<sequence>MDAITQIACNARQAANILQTISTAQKSKALNLIHSKLASAKPDILLANKTDKDLALEQVQAGKLSSSLYKRLDLEGPGKFETMLQGILDIDQLEDPAGKVQAATKLDNGLELYRVSCPVGVLLVIFEARPEVVVNIAALAIKSGNAAILKGGKESFHTCSAISKAIREALEDAVLGDEEADSEAETKEGSKKAIQLQDAVQIVESRQDIDGLLKQDKYIDLVIPRGSNALVKYIQWNTRIPVLGHADGLCSTYVAASAKLDLAKKVVVDAKTTYPAACNSTETLLVHSSHLDTDFFQQLAQILVENNVTLKCDARSLENLNASALFKEHSDKIQASNDEDYDTEFLELTLAVKVVDSVEAAMEHINEHGSKHTDAILTESEKEAKQFMAGVDAAGVYWNASTRFADGFRYGFGAEVGVSTNKTHARGPVGLEGLVIYKYQLHGNGHASADYGAGEGKRPYLHEKIAVQEKETLGELSRKRQRLD</sequence>
<comment type="similarity">
    <text evidence="9">Belongs to the gamma-glutamyl phosphate reductase family.</text>
</comment>
<dbReference type="OrthoDB" id="1934954at2759"/>
<evidence type="ECO:0000256" key="10">
    <source>
        <dbReference type="ARBA" id="ARBA00075718"/>
    </source>
</evidence>
<evidence type="ECO:0000256" key="2">
    <source>
        <dbReference type="ARBA" id="ARBA00013002"/>
    </source>
</evidence>
<keyword evidence="4" id="KW-0641">Proline biosynthesis</keyword>
<evidence type="ECO:0000256" key="3">
    <source>
        <dbReference type="ARBA" id="ARBA00022605"/>
    </source>
</evidence>
<evidence type="ECO:0000256" key="5">
    <source>
        <dbReference type="ARBA" id="ARBA00022857"/>
    </source>
</evidence>
<dbReference type="Gene3D" id="3.40.605.10">
    <property type="entry name" value="Aldehyde Dehydrogenase, Chain A, domain 1"/>
    <property type="match status" value="1"/>
</dbReference>
<evidence type="ECO:0000256" key="7">
    <source>
        <dbReference type="ARBA" id="ARBA00049024"/>
    </source>
</evidence>
<gene>
    <name evidence="12" type="ORF">EMPS_03654</name>
</gene>
<dbReference type="AlphaFoldDB" id="A0A9P3LUU9"/>
<dbReference type="GO" id="GO:0008652">
    <property type="term" value="P:amino acid biosynthetic process"/>
    <property type="evidence" value="ECO:0007669"/>
    <property type="project" value="UniProtKB-KW"/>
</dbReference>
<evidence type="ECO:0000256" key="1">
    <source>
        <dbReference type="ARBA" id="ARBA00004985"/>
    </source>
</evidence>
<evidence type="ECO:0000256" key="8">
    <source>
        <dbReference type="ARBA" id="ARBA00059423"/>
    </source>
</evidence>
<comment type="catalytic activity">
    <reaction evidence="7">
        <text>L-glutamate 5-semialdehyde + phosphate + NADP(+) = L-glutamyl 5-phosphate + NADPH + H(+)</text>
        <dbReference type="Rhea" id="RHEA:19541"/>
        <dbReference type="ChEBI" id="CHEBI:15378"/>
        <dbReference type="ChEBI" id="CHEBI:43474"/>
        <dbReference type="ChEBI" id="CHEBI:57783"/>
        <dbReference type="ChEBI" id="CHEBI:58066"/>
        <dbReference type="ChEBI" id="CHEBI:58274"/>
        <dbReference type="ChEBI" id="CHEBI:58349"/>
        <dbReference type="EC" id="1.2.1.41"/>
    </reaction>
</comment>
<comment type="pathway">
    <text evidence="1">Amino-acid biosynthesis; L-proline biosynthesis; L-glutamate 5-semialdehyde from L-glutamate: step 2/2.</text>
</comment>
<evidence type="ECO:0000256" key="9">
    <source>
        <dbReference type="ARBA" id="ARBA00060997"/>
    </source>
</evidence>
<dbReference type="GO" id="GO:0004350">
    <property type="term" value="F:glutamate-5-semialdehyde dehydrogenase activity"/>
    <property type="evidence" value="ECO:0007669"/>
    <property type="project" value="UniProtKB-EC"/>
</dbReference>
<dbReference type="Proteomes" id="UP000827284">
    <property type="component" value="Unassembled WGS sequence"/>
</dbReference>
<reference evidence="12" key="1">
    <citation type="submission" date="2021-11" db="EMBL/GenBank/DDBJ databases">
        <authorList>
            <person name="Herlambang A."/>
            <person name="Guo Y."/>
            <person name="Takashima Y."/>
            <person name="Nishizawa T."/>
        </authorList>
    </citation>
    <scope>NUCLEOTIDE SEQUENCE</scope>
    <source>
        <strain evidence="12">E1425</strain>
    </source>
</reference>
<dbReference type="PANTHER" id="PTHR11063">
    <property type="entry name" value="GLUTAMATE SEMIALDEHYDE DEHYDROGENASE"/>
    <property type="match status" value="1"/>
</dbReference>
<dbReference type="InterPro" id="IPR020593">
    <property type="entry name" value="G-glutamylP_reductase_CS"/>
</dbReference>
<dbReference type="InterPro" id="IPR016161">
    <property type="entry name" value="Ald_DH/histidinol_DH"/>
</dbReference>
<evidence type="ECO:0000313" key="12">
    <source>
        <dbReference type="EMBL" id="GJJ71304.1"/>
    </source>
</evidence>
<keyword evidence="5" id="KW-0521">NADP</keyword>
<dbReference type="InterPro" id="IPR016163">
    <property type="entry name" value="Ald_DH_C"/>
</dbReference>
<dbReference type="PANTHER" id="PTHR11063:SF8">
    <property type="entry name" value="DELTA-1-PYRROLINE-5-CARBOXYLATE SYNTHASE"/>
    <property type="match status" value="1"/>
</dbReference>